<dbReference type="RefSeq" id="WP_171836530.1">
    <property type="nucleotide sequence ID" value="NZ_CP053709.1"/>
</dbReference>
<feature type="region of interest" description="Disordered" evidence="1">
    <location>
        <begin position="13"/>
        <end position="33"/>
    </location>
</feature>
<organism evidence="2 3">
    <name type="scientific">Lichenicola cladoniae</name>
    <dbReference type="NCBI Taxonomy" id="1484109"/>
    <lineage>
        <taxon>Bacteria</taxon>
        <taxon>Pseudomonadati</taxon>
        <taxon>Pseudomonadota</taxon>
        <taxon>Alphaproteobacteria</taxon>
        <taxon>Acetobacterales</taxon>
        <taxon>Acetobacteraceae</taxon>
        <taxon>Lichenicola</taxon>
    </lineage>
</organism>
<evidence type="ECO:0000256" key="1">
    <source>
        <dbReference type="SAM" id="MobiDB-lite"/>
    </source>
</evidence>
<dbReference type="EMBL" id="CP053709">
    <property type="protein sequence ID" value="QKE92876.1"/>
    <property type="molecule type" value="Genomic_DNA"/>
</dbReference>
<dbReference type="Proteomes" id="UP000500767">
    <property type="component" value="Plasmid unnamed1"/>
</dbReference>
<sequence length="33" mass="3846">MNRHLRALGYRKLSARPRHHAHAEGAIERRDGI</sequence>
<evidence type="ECO:0000313" key="3">
    <source>
        <dbReference type="Proteomes" id="UP000500767"/>
    </source>
</evidence>
<evidence type="ECO:0008006" key="4">
    <source>
        <dbReference type="Google" id="ProtNLM"/>
    </source>
</evidence>
<geneLocation type="plasmid" evidence="2 3">
    <name>unnamed1</name>
</geneLocation>
<gene>
    <name evidence="2" type="ORF">HN018_21850</name>
</gene>
<proteinExistence type="predicted"/>
<protein>
    <recommendedName>
        <fullName evidence="4">Winged helix-turn helix domain-containing protein</fullName>
    </recommendedName>
</protein>
<name>A0A6M8HX87_9PROT</name>
<dbReference type="AlphaFoldDB" id="A0A6M8HX87"/>
<dbReference type="KEGG" id="lck:HN018_21850"/>
<accession>A0A6M8HX87</accession>
<feature type="compositionally biased region" description="Basic and acidic residues" evidence="1">
    <location>
        <begin position="22"/>
        <end position="33"/>
    </location>
</feature>
<keyword evidence="2" id="KW-0614">Plasmid</keyword>
<reference evidence="2 3" key="1">
    <citation type="journal article" date="2014" name="World J. Microbiol. Biotechnol.">
        <title>Biodiversity and physiological characteristics of Antarctic and Arctic lichens-associated bacteria.</title>
        <authorList>
            <person name="Lee Y.M."/>
            <person name="Kim E.H."/>
            <person name="Lee H.K."/>
            <person name="Hong S.G."/>
        </authorList>
    </citation>
    <scope>NUCLEOTIDE SEQUENCE [LARGE SCALE GENOMIC DNA]</scope>
    <source>
        <strain evidence="2 3">PAMC 26569</strain>
        <plasmid evidence="2">unnamed1</plasmid>
    </source>
</reference>
<evidence type="ECO:0000313" key="2">
    <source>
        <dbReference type="EMBL" id="QKE92876.1"/>
    </source>
</evidence>
<keyword evidence="3" id="KW-1185">Reference proteome</keyword>